<dbReference type="InterPro" id="IPR051788">
    <property type="entry name" value="MFS_Transporter"/>
</dbReference>
<feature type="transmembrane region" description="Helical" evidence="5">
    <location>
        <begin position="21"/>
        <end position="41"/>
    </location>
</feature>
<comment type="subcellular location">
    <subcellularLocation>
        <location evidence="1">Membrane</location>
        <topology evidence="1">Multi-pass membrane protein</topology>
    </subcellularLocation>
</comment>
<dbReference type="PANTHER" id="PTHR23514:SF13">
    <property type="entry name" value="INNER MEMBRANE PROTEIN YBJJ"/>
    <property type="match status" value="1"/>
</dbReference>
<gene>
    <name evidence="6" type="ORF">LPC04_26855</name>
</gene>
<feature type="transmembrane region" description="Helical" evidence="5">
    <location>
        <begin position="384"/>
        <end position="405"/>
    </location>
</feature>
<protein>
    <submittedName>
        <fullName evidence="6">MFS transporter</fullName>
    </submittedName>
</protein>
<evidence type="ECO:0000256" key="1">
    <source>
        <dbReference type="ARBA" id="ARBA00004141"/>
    </source>
</evidence>
<evidence type="ECO:0000256" key="2">
    <source>
        <dbReference type="ARBA" id="ARBA00022692"/>
    </source>
</evidence>
<dbReference type="InterPro" id="IPR011701">
    <property type="entry name" value="MFS"/>
</dbReference>
<dbReference type="PANTHER" id="PTHR23514">
    <property type="entry name" value="BYPASS OF STOP CODON PROTEIN 6"/>
    <property type="match status" value="1"/>
</dbReference>
<name>A0A9X1YN65_9BURK</name>
<feature type="transmembrane region" description="Helical" evidence="5">
    <location>
        <begin position="219"/>
        <end position="241"/>
    </location>
</feature>
<dbReference type="Proteomes" id="UP001139353">
    <property type="component" value="Unassembled WGS sequence"/>
</dbReference>
<evidence type="ECO:0000256" key="3">
    <source>
        <dbReference type="ARBA" id="ARBA00022989"/>
    </source>
</evidence>
<evidence type="ECO:0000256" key="5">
    <source>
        <dbReference type="SAM" id="Phobius"/>
    </source>
</evidence>
<feature type="transmembrane region" description="Helical" evidence="5">
    <location>
        <begin position="53"/>
        <end position="73"/>
    </location>
</feature>
<keyword evidence="7" id="KW-1185">Reference proteome</keyword>
<dbReference type="InterPro" id="IPR036259">
    <property type="entry name" value="MFS_trans_sf"/>
</dbReference>
<feature type="transmembrane region" description="Helical" evidence="5">
    <location>
        <begin position="315"/>
        <end position="336"/>
    </location>
</feature>
<keyword evidence="3 5" id="KW-1133">Transmembrane helix</keyword>
<dbReference type="RefSeq" id="WP_275685407.1">
    <property type="nucleotide sequence ID" value="NZ_JAJLJH010000014.1"/>
</dbReference>
<keyword evidence="4 5" id="KW-0472">Membrane</keyword>
<evidence type="ECO:0000313" key="6">
    <source>
        <dbReference type="EMBL" id="MCK9689354.1"/>
    </source>
</evidence>
<accession>A0A9X1YN65</accession>
<feature type="transmembrane region" description="Helical" evidence="5">
    <location>
        <begin position="116"/>
        <end position="136"/>
    </location>
</feature>
<dbReference type="Gene3D" id="1.20.1250.20">
    <property type="entry name" value="MFS general substrate transporter like domains"/>
    <property type="match status" value="2"/>
</dbReference>
<feature type="transmembrane region" description="Helical" evidence="5">
    <location>
        <begin position="261"/>
        <end position="278"/>
    </location>
</feature>
<feature type="transmembrane region" description="Helical" evidence="5">
    <location>
        <begin position="175"/>
        <end position="198"/>
    </location>
</feature>
<organism evidence="6 7">
    <name type="scientific">Scleromatobacter humisilvae</name>
    <dbReference type="NCBI Taxonomy" id="2897159"/>
    <lineage>
        <taxon>Bacteria</taxon>
        <taxon>Pseudomonadati</taxon>
        <taxon>Pseudomonadota</taxon>
        <taxon>Betaproteobacteria</taxon>
        <taxon>Burkholderiales</taxon>
        <taxon>Sphaerotilaceae</taxon>
        <taxon>Scleromatobacter</taxon>
    </lineage>
</organism>
<dbReference type="EMBL" id="JAJLJH010000014">
    <property type="protein sequence ID" value="MCK9689354.1"/>
    <property type="molecule type" value="Genomic_DNA"/>
</dbReference>
<evidence type="ECO:0000313" key="7">
    <source>
        <dbReference type="Proteomes" id="UP001139353"/>
    </source>
</evidence>
<keyword evidence="2 5" id="KW-0812">Transmembrane</keyword>
<evidence type="ECO:0000256" key="4">
    <source>
        <dbReference type="ARBA" id="ARBA00023136"/>
    </source>
</evidence>
<feature type="transmembrane region" description="Helical" evidence="5">
    <location>
        <begin position="85"/>
        <end position="110"/>
    </location>
</feature>
<dbReference type="CDD" id="cd17393">
    <property type="entry name" value="MFS_MosC_like"/>
    <property type="match status" value="1"/>
</dbReference>
<feature type="transmembrane region" description="Helical" evidence="5">
    <location>
        <begin position="357"/>
        <end position="378"/>
    </location>
</feature>
<dbReference type="Pfam" id="PF07690">
    <property type="entry name" value="MFS_1"/>
    <property type="match status" value="1"/>
</dbReference>
<sequence length="423" mass="42885">MDESAAPLLSPSSSTIARARWGVGLIFFVNGAAFASWVSRIPALRAGLGLSEGALGSVLFAMSCGVLLSFPLAGKGAQLLGARQLALLAGVALLLMLPMPFLIGILPSLVLVMLEVGAALGTMQVAMNVLAVDVQARVPRPIMSSLHGAWSAGGLVGAGAGSLAAHAGLRPLLHLAGAAVVLAGALLLAWMLLLRARLPARSATMPMRPSMSFRQQGRRVDRVLLGLGVICFCAFLSEGALADWSAVWLHDKASASESRAALGYAIFAGAMTTMRMVGDRVLEVFGTVRVLRLLTALGALALGGALLLARVDTAMIAFVLLGLGMATVVPTAFAAAGRRADAAAGGTAGEASAARAVALLSGFGYSGLLLGPPVIGWLAQATTLTWALGLLVLLVAAIVALVPLLGEPARADGKGAVARPSAT</sequence>
<feature type="transmembrane region" description="Helical" evidence="5">
    <location>
        <begin position="290"/>
        <end position="309"/>
    </location>
</feature>
<dbReference type="GO" id="GO:0022857">
    <property type="term" value="F:transmembrane transporter activity"/>
    <property type="evidence" value="ECO:0007669"/>
    <property type="project" value="InterPro"/>
</dbReference>
<dbReference type="GO" id="GO:0016020">
    <property type="term" value="C:membrane"/>
    <property type="evidence" value="ECO:0007669"/>
    <property type="project" value="UniProtKB-SubCell"/>
</dbReference>
<proteinExistence type="predicted"/>
<reference evidence="6" key="1">
    <citation type="submission" date="2021-11" db="EMBL/GenBank/DDBJ databases">
        <title>BS-T2-15 a new species belonging to the Comamonadaceae family isolated from the soil of a French oak forest.</title>
        <authorList>
            <person name="Mieszkin S."/>
            <person name="Alain K."/>
        </authorList>
    </citation>
    <scope>NUCLEOTIDE SEQUENCE</scope>
    <source>
        <strain evidence="6">BS-T2-15</strain>
    </source>
</reference>
<dbReference type="AlphaFoldDB" id="A0A9X1YN65"/>
<feature type="transmembrane region" description="Helical" evidence="5">
    <location>
        <begin position="148"/>
        <end position="169"/>
    </location>
</feature>
<comment type="caution">
    <text evidence="6">The sequence shown here is derived from an EMBL/GenBank/DDBJ whole genome shotgun (WGS) entry which is preliminary data.</text>
</comment>
<dbReference type="SUPFAM" id="SSF103473">
    <property type="entry name" value="MFS general substrate transporter"/>
    <property type="match status" value="1"/>
</dbReference>